<reference evidence="1" key="1">
    <citation type="submission" date="2023-11" db="EMBL/GenBank/DDBJ databases">
        <title>Identification and selenium tolerance of Delftia acidovorans R3-25.</title>
        <authorList>
            <person name="Zhang S."/>
            <person name="Liu Y."/>
            <person name="Guo Y."/>
        </authorList>
    </citation>
    <scope>NUCLEOTIDE SEQUENCE</scope>
    <source>
        <strain evidence="1">R3-25</strain>
    </source>
</reference>
<comment type="caution">
    <text evidence="1">The sequence shown here is derived from an EMBL/GenBank/DDBJ whole genome shotgun (WGS) entry which is preliminary data.</text>
</comment>
<dbReference type="Gene3D" id="3.10.580.10">
    <property type="entry name" value="CBS-domain"/>
    <property type="match status" value="1"/>
</dbReference>
<dbReference type="AlphaFoldDB" id="A0AAJ2R2H5"/>
<dbReference type="InterPro" id="IPR046342">
    <property type="entry name" value="CBS_dom_sf"/>
</dbReference>
<dbReference type="EMBL" id="JAWWMZ010000004">
    <property type="protein sequence ID" value="MDX4954580.1"/>
    <property type="molecule type" value="Genomic_DNA"/>
</dbReference>
<protein>
    <recommendedName>
        <fullName evidence="3">CBS domain-containing protein</fullName>
    </recommendedName>
</protein>
<proteinExistence type="predicted"/>
<accession>A0AAJ2R2H5</accession>
<evidence type="ECO:0000313" key="1">
    <source>
        <dbReference type="EMBL" id="MDX4954580.1"/>
    </source>
</evidence>
<name>A0AAJ2R2H5_DELAC</name>
<sequence length="194" mass="22005">MSHDSVVLSELSAKHAGWFSRFTSLYDLVRSARNDAMHTGVYARHATAAAIELCIGLEEALMKEQQHPRQLVEDFMVKSPITVEPWQPVAYARQLMLTHSFSFLPVFQQKWQLISEGSLARYMHSGKEKKALLSAPIEYAVMNGLELVDANVVDLKDEVRVLLKEQKDTPSPRLWLVQDQHGRVCGVLSPFELM</sequence>
<evidence type="ECO:0008006" key="3">
    <source>
        <dbReference type="Google" id="ProtNLM"/>
    </source>
</evidence>
<dbReference type="Proteomes" id="UP001287445">
    <property type="component" value="Unassembled WGS sequence"/>
</dbReference>
<gene>
    <name evidence="1" type="ORF">SGN30_14280</name>
</gene>
<evidence type="ECO:0000313" key="2">
    <source>
        <dbReference type="Proteomes" id="UP001287445"/>
    </source>
</evidence>
<dbReference type="SUPFAM" id="SSF54631">
    <property type="entry name" value="CBS-domain pair"/>
    <property type="match status" value="1"/>
</dbReference>
<organism evidence="1 2">
    <name type="scientific">Delftia acidovorans</name>
    <name type="common">Pseudomonas acidovorans</name>
    <name type="synonym">Comamonas acidovorans</name>
    <dbReference type="NCBI Taxonomy" id="80866"/>
    <lineage>
        <taxon>Bacteria</taxon>
        <taxon>Pseudomonadati</taxon>
        <taxon>Pseudomonadota</taxon>
        <taxon>Betaproteobacteria</taxon>
        <taxon>Burkholderiales</taxon>
        <taxon>Comamonadaceae</taxon>
        <taxon>Delftia</taxon>
    </lineage>
</organism>
<dbReference type="RefSeq" id="WP_319073807.1">
    <property type="nucleotide sequence ID" value="NZ_JAWWMZ010000004.1"/>
</dbReference>